<dbReference type="RefSeq" id="WP_157566653.1">
    <property type="nucleotide sequence ID" value="NZ_WPIK01000008.1"/>
</dbReference>
<comment type="caution">
    <text evidence="2">The sequence shown here is derived from an EMBL/GenBank/DDBJ whole genome shotgun (WGS) entry which is preliminary data.</text>
</comment>
<dbReference type="Proteomes" id="UP000462014">
    <property type="component" value="Unassembled WGS sequence"/>
</dbReference>
<accession>A0A7K1SX77</accession>
<dbReference type="AlphaFoldDB" id="A0A7K1SX77"/>
<sequence>MMSIPKFTLFEHRLEEKYTAIVQELPEMIKALRLSNSLEDGNLNKIKKDIFDDLSGQWGFSDFEVKVPDISVQNQEYEFEKSVAGDIMGENSIASLRSVTDYIKLYYAIYTVPYTGTINALKYTTIYPKEEVYLTDHSGYFSLTVYSVKPIKESAEEIKHAKDRVLDLLKKNQEANKAYIKSKDDALKDAIDKEIDFHFKSGRDEINDNNLLL</sequence>
<evidence type="ECO:0000256" key="1">
    <source>
        <dbReference type="SAM" id="Coils"/>
    </source>
</evidence>
<keyword evidence="3" id="KW-1185">Reference proteome</keyword>
<protein>
    <submittedName>
        <fullName evidence="2">Uncharacterized protein</fullName>
    </submittedName>
</protein>
<evidence type="ECO:0000313" key="3">
    <source>
        <dbReference type="Proteomes" id="UP000462014"/>
    </source>
</evidence>
<reference evidence="2 3" key="1">
    <citation type="submission" date="2019-12" db="EMBL/GenBank/DDBJ databases">
        <title>Mucilaginibacter sp. HMF7410 genome sequencing and assembly.</title>
        <authorList>
            <person name="Kang H."/>
            <person name="Cha I."/>
            <person name="Kim H."/>
            <person name="Joh K."/>
        </authorList>
    </citation>
    <scope>NUCLEOTIDE SEQUENCE [LARGE SCALE GENOMIC DNA]</scope>
    <source>
        <strain evidence="2 3">HMF7410</strain>
    </source>
</reference>
<gene>
    <name evidence="2" type="ORF">GO621_10175</name>
</gene>
<name>A0A7K1SX77_9SPHI</name>
<proteinExistence type="predicted"/>
<dbReference type="EMBL" id="WPIK01000008">
    <property type="protein sequence ID" value="MVN21903.1"/>
    <property type="molecule type" value="Genomic_DNA"/>
</dbReference>
<keyword evidence="1" id="KW-0175">Coiled coil</keyword>
<evidence type="ECO:0000313" key="2">
    <source>
        <dbReference type="EMBL" id="MVN21903.1"/>
    </source>
</evidence>
<organism evidence="2 3">
    <name type="scientific">Mucilaginibacter arboris</name>
    <dbReference type="NCBI Taxonomy" id="2682090"/>
    <lineage>
        <taxon>Bacteria</taxon>
        <taxon>Pseudomonadati</taxon>
        <taxon>Bacteroidota</taxon>
        <taxon>Sphingobacteriia</taxon>
        <taxon>Sphingobacteriales</taxon>
        <taxon>Sphingobacteriaceae</taxon>
        <taxon>Mucilaginibacter</taxon>
    </lineage>
</organism>
<feature type="coiled-coil region" evidence="1">
    <location>
        <begin position="151"/>
        <end position="178"/>
    </location>
</feature>